<organism evidence="1 2">
    <name type="scientific">Pleurodeles waltl</name>
    <name type="common">Iberian ribbed newt</name>
    <dbReference type="NCBI Taxonomy" id="8319"/>
    <lineage>
        <taxon>Eukaryota</taxon>
        <taxon>Metazoa</taxon>
        <taxon>Chordata</taxon>
        <taxon>Craniata</taxon>
        <taxon>Vertebrata</taxon>
        <taxon>Euteleostomi</taxon>
        <taxon>Amphibia</taxon>
        <taxon>Batrachia</taxon>
        <taxon>Caudata</taxon>
        <taxon>Salamandroidea</taxon>
        <taxon>Salamandridae</taxon>
        <taxon>Pleurodelinae</taxon>
        <taxon>Pleurodeles</taxon>
    </lineage>
</organism>
<proteinExistence type="predicted"/>
<name>A0AAV7V595_PLEWA</name>
<dbReference type="EMBL" id="JANPWB010000003">
    <property type="protein sequence ID" value="KAJ1196408.1"/>
    <property type="molecule type" value="Genomic_DNA"/>
</dbReference>
<accession>A0AAV7V595</accession>
<dbReference type="Proteomes" id="UP001066276">
    <property type="component" value="Chromosome 2_1"/>
</dbReference>
<dbReference type="AlphaFoldDB" id="A0AAV7V595"/>
<gene>
    <name evidence="1" type="ORF">NDU88_000279</name>
</gene>
<evidence type="ECO:0000313" key="2">
    <source>
        <dbReference type="Proteomes" id="UP001066276"/>
    </source>
</evidence>
<reference evidence="1" key="1">
    <citation type="journal article" date="2022" name="bioRxiv">
        <title>Sequencing and chromosome-scale assembly of the giantPleurodeles waltlgenome.</title>
        <authorList>
            <person name="Brown T."/>
            <person name="Elewa A."/>
            <person name="Iarovenko S."/>
            <person name="Subramanian E."/>
            <person name="Araus A.J."/>
            <person name="Petzold A."/>
            <person name="Susuki M."/>
            <person name="Suzuki K.-i.T."/>
            <person name="Hayashi T."/>
            <person name="Toyoda A."/>
            <person name="Oliveira C."/>
            <person name="Osipova E."/>
            <person name="Leigh N.D."/>
            <person name="Simon A."/>
            <person name="Yun M.H."/>
        </authorList>
    </citation>
    <scope>NUCLEOTIDE SEQUENCE</scope>
    <source>
        <strain evidence="1">20211129_DDA</strain>
        <tissue evidence="1">Liver</tissue>
    </source>
</reference>
<protein>
    <submittedName>
        <fullName evidence="1">Uncharacterized protein</fullName>
    </submittedName>
</protein>
<keyword evidence="2" id="KW-1185">Reference proteome</keyword>
<comment type="caution">
    <text evidence="1">The sequence shown here is derived from an EMBL/GenBank/DDBJ whole genome shotgun (WGS) entry which is preliminary data.</text>
</comment>
<evidence type="ECO:0000313" key="1">
    <source>
        <dbReference type="EMBL" id="KAJ1196408.1"/>
    </source>
</evidence>
<sequence>MQELIRVPLHLSLHLLPRNRLLTALEACNTATKLQRRILQLCNADPAAFSTVFLVVHAVGVVCLLSALEAPKKSPVGGRNLPPATAGTKKLHYRSLGSPLSTTSEVPRIQQLCPSDPHGPVTLQSKFGGGKSLPHLARLHCWEPRLLQLLRPLCTSGGNPLCTAKPGSTAL</sequence>